<dbReference type="Proteomes" id="UP000433945">
    <property type="component" value="Unassembled WGS sequence"/>
</dbReference>
<gene>
    <name evidence="2" type="ORF">GN157_14495</name>
</gene>
<keyword evidence="1" id="KW-0812">Transmembrane</keyword>
<evidence type="ECO:0000313" key="3">
    <source>
        <dbReference type="Proteomes" id="UP000433945"/>
    </source>
</evidence>
<dbReference type="RefSeq" id="WP_157484225.1">
    <property type="nucleotide sequence ID" value="NZ_WOWP01000057.1"/>
</dbReference>
<dbReference type="EMBL" id="WOWP01000057">
    <property type="protein sequence ID" value="MUV04922.1"/>
    <property type="molecule type" value="Genomic_DNA"/>
</dbReference>
<dbReference type="AlphaFoldDB" id="A0A6N8HGQ9"/>
<evidence type="ECO:0000256" key="1">
    <source>
        <dbReference type="SAM" id="Phobius"/>
    </source>
</evidence>
<evidence type="ECO:0008006" key="4">
    <source>
        <dbReference type="Google" id="ProtNLM"/>
    </source>
</evidence>
<reference evidence="2 3" key="1">
    <citation type="submission" date="2019-12" db="EMBL/GenBank/DDBJ databases">
        <authorList>
            <person name="Sun J.-Q."/>
        </authorList>
    </citation>
    <scope>NUCLEOTIDE SEQUENCE [LARGE SCALE GENOMIC DNA]</scope>
    <source>
        <strain evidence="2 3">JCM 17928</strain>
    </source>
</reference>
<keyword evidence="3" id="KW-1185">Reference proteome</keyword>
<feature type="transmembrane region" description="Helical" evidence="1">
    <location>
        <begin position="6"/>
        <end position="25"/>
    </location>
</feature>
<name>A0A6N8HGQ9_9FLAO</name>
<organism evidence="2 3">
    <name type="scientific">Flavobacterium rakeshii</name>
    <dbReference type="NCBI Taxonomy" id="1038845"/>
    <lineage>
        <taxon>Bacteria</taxon>
        <taxon>Pseudomonadati</taxon>
        <taxon>Bacteroidota</taxon>
        <taxon>Flavobacteriia</taxon>
        <taxon>Flavobacteriales</taxon>
        <taxon>Flavobacteriaceae</taxon>
        <taxon>Flavobacterium</taxon>
    </lineage>
</organism>
<keyword evidence="1" id="KW-1133">Transmembrane helix</keyword>
<dbReference type="OrthoDB" id="1348500at2"/>
<evidence type="ECO:0000313" key="2">
    <source>
        <dbReference type="EMBL" id="MUV04922.1"/>
    </source>
</evidence>
<sequence>MSKTYLIAIIVVICSLLIFGGSYLVSNNKTIDKTKVNTDIIHDSVVLGTYSEKTKFKKDSIVSQYNIDEPYTLNWKLLSDIEYSEIKDSIYPEGIMYPKVNTKLKTLLGKEVVLKGYVIPIDEESYAISKNQMASCFFCGAAGPESISGINFKDGNTQRLKTDKFITIKGIFRYNETNPDDWIYNIDEVVVIE</sequence>
<comment type="caution">
    <text evidence="2">The sequence shown here is derived from an EMBL/GenBank/DDBJ whole genome shotgun (WGS) entry which is preliminary data.</text>
</comment>
<proteinExistence type="predicted"/>
<keyword evidence="1" id="KW-0472">Membrane</keyword>
<protein>
    <recommendedName>
        <fullName evidence="4">DUF3299 domain-containing protein</fullName>
    </recommendedName>
</protein>
<accession>A0A6N8HGQ9</accession>